<feature type="region of interest" description="Disordered" evidence="1">
    <location>
        <begin position="1"/>
        <end position="27"/>
    </location>
</feature>
<dbReference type="AlphaFoldDB" id="A0A1T4S786"/>
<accession>A0A1T4S786</accession>
<feature type="compositionally biased region" description="Pro residues" evidence="1">
    <location>
        <begin position="1"/>
        <end position="11"/>
    </location>
</feature>
<sequence>MDVGPSAPPMMPMDAASPNENPPNAMHRKYPYLLRGVKVTHVNQVRSTDITYIRLKHGFVYLT</sequence>
<proteinExistence type="predicted"/>
<feature type="non-terminal residue" evidence="2">
    <location>
        <position position="63"/>
    </location>
</feature>
<dbReference type="STRING" id="28122.SAMN02745108_02989"/>
<protein>
    <submittedName>
        <fullName evidence="2">Putative transposase</fullName>
    </submittedName>
</protein>
<evidence type="ECO:0000313" key="3">
    <source>
        <dbReference type="Proteomes" id="UP000190449"/>
    </source>
</evidence>
<dbReference type="EMBL" id="FUWU01000116">
    <property type="protein sequence ID" value="SKA24017.1"/>
    <property type="molecule type" value="Genomic_DNA"/>
</dbReference>
<organism evidence="2 3">
    <name type="scientific">Fibrobacter intestinalis</name>
    <dbReference type="NCBI Taxonomy" id="28122"/>
    <lineage>
        <taxon>Bacteria</taxon>
        <taxon>Pseudomonadati</taxon>
        <taxon>Fibrobacterota</taxon>
        <taxon>Fibrobacteria</taxon>
        <taxon>Fibrobacterales</taxon>
        <taxon>Fibrobacteraceae</taxon>
        <taxon>Fibrobacter</taxon>
    </lineage>
</organism>
<dbReference type="Proteomes" id="UP000190449">
    <property type="component" value="Unassembled WGS sequence"/>
</dbReference>
<evidence type="ECO:0000313" key="2">
    <source>
        <dbReference type="EMBL" id="SKA24017.1"/>
    </source>
</evidence>
<reference evidence="2 3" key="1">
    <citation type="submission" date="2017-02" db="EMBL/GenBank/DDBJ databases">
        <authorList>
            <person name="Peterson S.W."/>
        </authorList>
    </citation>
    <scope>NUCLEOTIDE SEQUENCE [LARGE SCALE GENOMIC DNA]</scope>
    <source>
        <strain evidence="2 3">ATCC 43854</strain>
    </source>
</reference>
<name>A0A1T4S786_9BACT</name>
<evidence type="ECO:0000256" key="1">
    <source>
        <dbReference type="SAM" id="MobiDB-lite"/>
    </source>
</evidence>
<gene>
    <name evidence="2" type="ORF">SAMN02745108_02989</name>
</gene>